<gene>
    <name evidence="2" type="ORF">TVAG_295230</name>
</gene>
<dbReference type="VEuPathDB" id="TrichDB:TVAGG3_0273100"/>
<dbReference type="EMBL" id="DS113214">
    <property type="protein sequence ID" value="EAY18871.1"/>
    <property type="molecule type" value="Genomic_DNA"/>
</dbReference>
<sequence length="143" mass="16170">MFHIGYDSTPHYAFISIEKVSFSKSVNVPVYVRVERKKSTSGIMRKAFHSETRFQLADSNNIVQFNNEFRIPVTIFSKKGEKPQKKVVEISCIVVGSSKASEHTACTWRFDAANLPNPKDSSIQTAQAKCEFGVATLYLRFNL</sequence>
<name>A2DL80_TRIV3</name>
<evidence type="ECO:0000259" key="1">
    <source>
        <dbReference type="PROSITE" id="PS51840"/>
    </source>
</evidence>
<organism evidence="2 3">
    <name type="scientific">Trichomonas vaginalis (strain ATCC PRA-98 / G3)</name>
    <dbReference type="NCBI Taxonomy" id="412133"/>
    <lineage>
        <taxon>Eukaryota</taxon>
        <taxon>Metamonada</taxon>
        <taxon>Parabasalia</taxon>
        <taxon>Trichomonadida</taxon>
        <taxon>Trichomonadidae</taxon>
        <taxon>Trichomonas</taxon>
    </lineage>
</organism>
<keyword evidence="3" id="KW-1185">Reference proteome</keyword>
<dbReference type="InParanoid" id="A2DL80"/>
<dbReference type="InterPro" id="IPR019448">
    <property type="entry name" value="NT-C2"/>
</dbReference>
<evidence type="ECO:0000313" key="2">
    <source>
        <dbReference type="EMBL" id="EAY18871.1"/>
    </source>
</evidence>
<proteinExistence type="predicted"/>
<reference evidence="2" key="2">
    <citation type="journal article" date="2007" name="Science">
        <title>Draft genome sequence of the sexually transmitted pathogen Trichomonas vaginalis.</title>
        <authorList>
            <person name="Carlton J.M."/>
            <person name="Hirt R.P."/>
            <person name="Silva J.C."/>
            <person name="Delcher A.L."/>
            <person name="Schatz M."/>
            <person name="Zhao Q."/>
            <person name="Wortman J.R."/>
            <person name="Bidwell S.L."/>
            <person name="Alsmark U.C.M."/>
            <person name="Besteiro S."/>
            <person name="Sicheritz-Ponten T."/>
            <person name="Noel C.J."/>
            <person name="Dacks J.B."/>
            <person name="Foster P.G."/>
            <person name="Simillion C."/>
            <person name="Van de Peer Y."/>
            <person name="Miranda-Saavedra D."/>
            <person name="Barton G.J."/>
            <person name="Westrop G.D."/>
            <person name="Mueller S."/>
            <person name="Dessi D."/>
            <person name="Fiori P.L."/>
            <person name="Ren Q."/>
            <person name="Paulsen I."/>
            <person name="Zhang H."/>
            <person name="Bastida-Corcuera F.D."/>
            <person name="Simoes-Barbosa A."/>
            <person name="Brown M.T."/>
            <person name="Hayes R.D."/>
            <person name="Mukherjee M."/>
            <person name="Okumura C.Y."/>
            <person name="Schneider R."/>
            <person name="Smith A.J."/>
            <person name="Vanacova S."/>
            <person name="Villalvazo M."/>
            <person name="Haas B.J."/>
            <person name="Pertea M."/>
            <person name="Feldblyum T.V."/>
            <person name="Utterback T.R."/>
            <person name="Shu C.L."/>
            <person name="Osoegawa K."/>
            <person name="de Jong P.J."/>
            <person name="Hrdy I."/>
            <person name="Horvathova L."/>
            <person name="Zubacova Z."/>
            <person name="Dolezal P."/>
            <person name="Malik S.B."/>
            <person name="Logsdon J.M. Jr."/>
            <person name="Henze K."/>
            <person name="Gupta A."/>
            <person name="Wang C.C."/>
            <person name="Dunne R.L."/>
            <person name="Upcroft J.A."/>
            <person name="Upcroft P."/>
            <person name="White O."/>
            <person name="Salzberg S.L."/>
            <person name="Tang P."/>
            <person name="Chiu C.-H."/>
            <person name="Lee Y.-S."/>
            <person name="Embley T.M."/>
            <person name="Coombs G.H."/>
            <person name="Mottram J.C."/>
            <person name="Tachezy J."/>
            <person name="Fraser-Liggett C.M."/>
            <person name="Johnson P.J."/>
        </authorList>
    </citation>
    <scope>NUCLEOTIDE SEQUENCE [LARGE SCALE GENOMIC DNA]</scope>
    <source>
        <strain evidence="2">G3</strain>
    </source>
</reference>
<dbReference type="VEuPathDB" id="TrichDB:TVAG_295230"/>
<dbReference type="PROSITE" id="PS51840">
    <property type="entry name" value="C2_NT"/>
    <property type="match status" value="1"/>
</dbReference>
<dbReference type="KEGG" id="tva:5464386"/>
<accession>A2DL80</accession>
<dbReference type="RefSeq" id="XP_001579857.1">
    <property type="nucleotide sequence ID" value="XM_001579807.1"/>
</dbReference>
<evidence type="ECO:0000313" key="3">
    <source>
        <dbReference type="Proteomes" id="UP000001542"/>
    </source>
</evidence>
<dbReference type="Pfam" id="PF10358">
    <property type="entry name" value="NT-C2"/>
    <property type="match status" value="1"/>
</dbReference>
<dbReference type="Proteomes" id="UP000001542">
    <property type="component" value="Unassembled WGS sequence"/>
</dbReference>
<feature type="domain" description="C2 NT-type" evidence="1">
    <location>
        <begin position="1"/>
        <end position="143"/>
    </location>
</feature>
<protein>
    <recommendedName>
        <fullName evidence="1">C2 NT-type domain-containing protein</fullName>
    </recommendedName>
</protein>
<dbReference type="AlphaFoldDB" id="A2DL80"/>
<reference evidence="2" key="1">
    <citation type="submission" date="2006-10" db="EMBL/GenBank/DDBJ databases">
        <authorList>
            <person name="Amadeo P."/>
            <person name="Zhao Q."/>
            <person name="Wortman J."/>
            <person name="Fraser-Liggett C."/>
            <person name="Carlton J."/>
        </authorList>
    </citation>
    <scope>NUCLEOTIDE SEQUENCE</scope>
    <source>
        <strain evidence="2">G3</strain>
    </source>
</reference>